<dbReference type="InterPro" id="IPR043502">
    <property type="entry name" value="DNA/RNA_pol_sf"/>
</dbReference>
<comment type="similarity">
    <text evidence="1">Belongs to the DNA polymerase type-B family.</text>
</comment>
<evidence type="ECO:0000256" key="4">
    <source>
        <dbReference type="ARBA" id="ARBA00022695"/>
    </source>
</evidence>
<evidence type="ECO:0000256" key="6">
    <source>
        <dbReference type="ARBA" id="ARBA00023125"/>
    </source>
</evidence>
<dbReference type="InterPro" id="IPR042087">
    <property type="entry name" value="DNA_pol_B_thumb"/>
</dbReference>
<evidence type="ECO:0000256" key="5">
    <source>
        <dbReference type="ARBA" id="ARBA00022932"/>
    </source>
</evidence>
<dbReference type="InterPro" id="IPR023211">
    <property type="entry name" value="DNA_pol_palm_dom_sf"/>
</dbReference>
<dbReference type="STRING" id="633813.SAMN04488087_1236"/>
<dbReference type="Proteomes" id="UP000185812">
    <property type="component" value="Unassembled WGS sequence"/>
</dbReference>
<sequence length="785" mass="90377">MNDQASLYDDVALFGRDPSPGLLDVQPLLDGDADTPARVRLYWRGEDGTVRTEEQPFYPFFLLSDIQLLRGYPRRRFRFQPLRGREHFRYLVVFESWTAYREAIRHVEQAAVGAERPPIYQINAPAQQYLMQSGRTCFKGMTLNDLHRLQLDIEVYTTSGFPNAERPEDQIVLIALHDNRGWHRVLDVREAGSEAALLRQFLEVLRDRDPDVLEGYNLLAFDLPYLQRRCQRYGIPLGLGRDGSEPRTFPASIRFAERTVEYTAFEIAGRHVIDVYFQVLAFDVFKRDLPDYTLKTVARYFGLATRDRTYIAGAELSRTWKEDPQRVRAYVLDDAIETERLARMLSGSAFYLTQMVPMPYGQVARTGPAAKIEALMVREYLRQRHSLPCPQWGSQALGGYTDVFVTGVVGPIVYVDVESLYPSIMLTYGIQPRTDRLGLFQQLLRRLTELRLETKRQMRAASSEALRRELDARQNSYKILINSFYGMLGFSLAAFNDFEAADRVAATGQEVLRRLIQAIQRAGGQVVEVDTDGVLFVPPPHVRDEAAERAFVEQLGKTLPAGIRVGFEGRFRKMLSYKKKNYALLGYDGTLKFKGSSLISRSVERFGRQFVREAITCLLEENIQGLHELYLRYRTRILQHDWESVHDFARTETLKDTLDNYLADVEAGRRPRAAAYELALRLRAAGRSVRKGDRITYYITGTHPNVAAYEHCRLAEEWDPANPDENVAYYLRRLDEFARKFEPFFTPADFRRIFSPDDLFGFSAEGIRLVRQIRDPEEVFTAPPF</sequence>
<proteinExistence type="inferred from homology"/>
<dbReference type="OrthoDB" id="5807460at2"/>
<keyword evidence="11" id="KW-1185">Reference proteome</keyword>
<accession>A0A1M6SUY7</accession>
<name>A0A1M6SUY7_9BACT</name>
<dbReference type="SUPFAM" id="SSF53098">
    <property type="entry name" value="Ribonuclease H-like"/>
    <property type="match status" value="1"/>
</dbReference>
<dbReference type="InterPro" id="IPR036397">
    <property type="entry name" value="RNaseH_sf"/>
</dbReference>
<dbReference type="InterPro" id="IPR050240">
    <property type="entry name" value="DNA_pol_type-B"/>
</dbReference>
<dbReference type="SUPFAM" id="SSF56672">
    <property type="entry name" value="DNA/RNA polymerases"/>
    <property type="match status" value="1"/>
</dbReference>
<evidence type="ECO:0000313" key="10">
    <source>
        <dbReference type="EMBL" id="SHK48457.1"/>
    </source>
</evidence>
<evidence type="ECO:0000256" key="7">
    <source>
        <dbReference type="ARBA" id="ARBA00049244"/>
    </source>
</evidence>
<dbReference type="Gene3D" id="3.30.420.10">
    <property type="entry name" value="Ribonuclease H-like superfamily/Ribonuclease H"/>
    <property type="match status" value="1"/>
</dbReference>
<dbReference type="GO" id="GO:0000166">
    <property type="term" value="F:nucleotide binding"/>
    <property type="evidence" value="ECO:0007669"/>
    <property type="project" value="InterPro"/>
</dbReference>
<dbReference type="InterPro" id="IPR006133">
    <property type="entry name" value="DNA-dir_DNA_pol_B_exonuc"/>
</dbReference>
<evidence type="ECO:0000259" key="8">
    <source>
        <dbReference type="Pfam" id="PF00136"/>
    </source>
</evidence>
<comment type="catalytic activity">
    <reaction evidence="7">
        <text>DNA(n) + a 2'-deoxyribonucleoside 5'-triphosphate = DNA(n+1) + diphosphate</text>
        <dbReference type="Rhea" id="RHEA:22508"/>
        <dbReference type="Rhea" id="RHEA-COMP:17339"/>
        <dbReference type="Rhea" id="RHEA-COMP:17340"/>
        <dbReference type="ChEBI" id="CHEBI:33019"/>
        <dbReference type="ChEBI" id="CHEBI:61560"/>
        <dbReference type="ChEBI" id="CHEBI:173112"/>
        <dbReference type="EC" id="2.7.7.7"/>
    </reaction>
</comment>
<keyword evidence="6" id="KW-0238">DNA-binding</keyword>
<dbReference type="PANTHER" id="PTHR10322">
    <property type="entry name" value="DNA POLYMERASE CATALYTIC SUBUNIT"/>
    <property type="match status" value="1"/>
</dbReference>
<organism evidence="10 11">
    <name type="scientific">Rhodothermus profundi</name>
    <dbReference type="NCBI Taxonomy" id="633813"/>
    <lineage>
        <taxon>Bacteria</taxon>
        <taxon>Pseudomonadati</taxon>
        <taxon>Rhodothermota</taxon>
        <taxon>Rhodothermia</taxon>
        <taxon>Rhodothermales</taxon>
        <taxon>Rhodothermaceae</taxon>
        <taxon>Rhodothermus</taxon>
    </lineage>
</organism>
<dbReference type="InterPro" id="IPR006172">
    <property type="entry name" value="DNA-dir_DNA_pol_B"/>
</dbReference>
<dbReference type="PANTHER" id="PTHR10322:SF23">
    <property type="entry name" value="DNA POLYMERASE DELTA CATALYTIC SUBUNIT"/>
    <property type="match status" value="1"/>
</dbReference>
<evidence type="ECO:0000259" key="9">
    <source>
        <dbReference type="Pfam" id="PF03104"/>
    </source>
</evidence>
<dbReference type="GO" id="GO:0003887">
    <property type="term" value="F:DNA-directed DNA polymerase activity"/>
    <property type="evidence" value="ECO:0007669"/>
    <property type="project" value="UniProtKB-KW"/>
</dbReference>
<dbReference type="Gene3D" id="1.10.132.60">
    <property type="entry name" value="DNA polymerase family B, C-terminal domain"/>
    <property type="match status" value="1"/>
</dbReference>
<dbReference type="RefSeq" id="WP_072715089.1">
    <property type="nucleotide sequence ID" value="NZ_FRAU01000003.1"/>
</dbReference>
<dbReference type="PRINTS" id="PR00106">
    <property type="entry name" value="DNAPOLB"/>
</dbReference>
<evidence type="ECO:0000256" key="1">
    <source>
        <dbReference type="ARBA" id="ARBA00005755"/>
    </source>
</evidence>
<feature type="domain" description="DNA-directed DNA polymerase family B exonuclease" evidence="9">
    <location>
        <begin position="145"/>
        <end position="297"/>
    </location>
</feature>
<evidence type="ECO:0000256" key="3">
    <source>
        <dbReference type="ARBA" id="ARBA00022679"/>
    </source>
</evidence>
<dbReference type="Gene3D" id="3.90.1600.10">
    <property type="entry name" value="Palm domain of DNA polymerase"/>
    <property type="match status" value="1"/>
</dbReference>
<dbReference type="Pfam" id="PF00136">
    <property type="entry name" value="DNA_pol_B"/>
    <property type="match status" value="1"/>
</dbReference>
<protein>
    <recommendedName>
        <fullName evidence="2">DNA-directed DNA polymerase</fullName>
        <ecNumber evidence="2">2.7.7.7</ecNumber>
    </recommendedName>
</protein>
<dbReference type="InterPro" id="IPR006134">
    <property type="entry name" value="DNA-dir_DNA_pol_B_multi_dom"/>
</dbReference>
<evidence type="ECO:0000256" key="2">
    <source>
        <dbReference type="ARBA" id="ARBA00012417"/>
    </source>
</evidence>
<reference evidence="11" key="1">
    <citation type="submission" date="2016-11" db="EMBL/GenBank/DDBJ databases">
        <authorList>
            <person name="Varghese N."/>
            <person name="Submissions S."/>
        </authorList>
    </citation>
    <scope>NUCLEOTIDE SEQUENCE [LARGE SCALE GENOMIC DNA]</scope>
    <source>
        <strain evidence="11">DSM 22212</strain>
    </source>
</reference>
<keyword evidence="5" id="KW-0239">DNA-directed DNA polymerase</keyword>
<dbReference type="Pfam" id="PF03104">
    <property type="entry name" value="DNA_pol_B_exo1"/>
    <property type="match status" value="1"/>
</dbReference>
<gene>
    <name evidence="10" type="ORF">SAMN04488087_1236</name>
</gene>
<dbReference type="AlphaFoldDB" id="A0A1M6SUY7"/>
<feature type="domain" description="DNA-directed DNA polymerase family B multifunctional" evidence="8">
    <location>
        <begin position="436"/>
        <end position="734"/>
    </location>
</feature>
<dbReference type="EMBL" id="FRAU01000003">
    <property type="protein sequence ID" value="SHK48457.1"/>
    <property type="molecule type" value="Genomic_DNA"/>
</dbReference>
<dbReference type="InterPro" id="IPR012337">
    <property type="entry name" value="RNaseH-like_sf"/>
</dbReference>
<evidence type="ECO:0000313" key="11">
    <source>
        <dbReference type="Proteomes" id="UP000185812"/>
    </source>
</evidence>
<dbReference type="SMART" id="SM00486">
    <property type="entry name" value="POLBc"/>
    <property type="match status" value="1"/>
</dbReference>
<dbReference type="GO" id="GO:0003677">
    <property type="term" value="F:DNA binding"/>
    <property type="evidence" value="ECO:0007669"/>
    <property type="project" value="UniProtKB-KW"/>
</dbReference>
<keyword evidence="3" id="KW-0808">Transferase</keyword>
<keyword evidence="4" id="KW-0548">Nucleotidyltransferase</keyword>
<dbReference type="EC" id="2.7.7.7" evidence="2"/>